<keyword evidence="3" id="KW-1185">Reference proteome</keyword>
<name>A0ABY5TTW2_9BACT</name>
<evidence type="ECO:0000259" key="1">
    <source>
        <dbReference type="Pfam" id="PF25888"/>
    </source>
</evidence>
<evidence type="ECO:0000313" key="2">
    <source>
        <dbReference type="EMBL" id="UWD34099.1"/>
    </source>
</evidence>
<protein>
    <recommendedName>
        <fullName evidence="1">Replicative helicase loading/DNA remodeling protein DnaB N-terminal winged helix domain-containing protein</fullName>
    </recommendedName>
</protein>
<feature type="domain" description="Replicative helicase loading/DNA remodeling protein DnaB N-terminal winged helix" evidence="1">
    <location>
        <begin position="10"/>
        <end position="195"/>
    </location>
</feature>
<evidence type="ECO:0000313" key="3">
    <source>
        <dbReference type="Proteomes" id="UP001058364"/>
    </source>
</evidence>
<dbReference type="Pfam" id="PF25888">
    <property type="entry name" value="WHD_DnaB"/>
    <property type="match status" value="1"/>
</dbReference>
<dbReference type="InterPro" id="IPR058660">
    <property type="entry name" value="WHD_DnaB"/>
</dbReference>
<organism evidence="2 3">
    <name type="scientific">Mesomycoplasma molare</name>
    <dbReference type="NCBI Taxonomy" id="171288"/>
    <lineage>
        <taxon>Bacteria</taxon>
        <taxon>Bacillati</taxon>
        <taxon>Mycoplasmatota</taxon>
        <taxon>Mycoplasmoidales</taxon>
        <taxon>Metamycoplasmataceae</taxon>
        <taxon>Mesomycoplasma</taxon>
    </lineage>
</organism>
<accession>A0ABY5TTW2</accession>
<dbReference type="RefSeq" id="WP_027123122.1">
    <property type="nucleotide sequence ID" value="NZ_CP103423.1"/>
</dbReference>
<dbReference type="EMBL" id="CP103423">
    <property type="protein sequence ID" value="UWD34099.1"/>
    <property type="molecule type" value="Genomic_DNA"/>
</dbReference>
<dbReference type="Proteomes" id="UP001058364">
    <property type="component" value="Chromosome"/>
</dbReference>
<proteinExistence type="predicted"/>
<gene>
    <name evidence="2" type="ORF">NX772_03305</name>
</gene>
<sequence>MKTEYKVELDKRITDYDFEIINNFYTPVIGAKSVYIFTFIYNKLKENGFNKPFNLDILELMKELNMRESQISKSKKFLEAVGLIRTYYSALFNEYIMVIKKPLEIDMILKNNLFLNEIKKSIGEKKLNNLIEKFRIHTTDLEEFDDVSTRFLDVFSIDEIKISNTTEIDLVKVNDNENAKTIFNTQRFLSFLTNKPAKISLVREIDKFLTHLSQESINEILDFCFKVNKKINKGYFNAIALDLIKKEILDPNEIKIELHDALEFKTGNSNNSENILSLEDEEEIKKIATVEEKKSKNISDTTLEELLENYL</sequence>
<reference evidence="2" key="1">
    <citation type="submission" date="2022-08" db="EMBL/GenBank/DDBJ databases">
        <title>Complete genome sequence of Mycoplasma molare type strain H 542.</title>
        <authorList>
            <person name="Spergser J."/>
        </authorList>
    </citation>
    <scope>NUCLEOTIDE SEQUENCE</scope>
    <source>
        <strain evidence="2">H 542</strain>
    </source>
</reference>